<evidence type="ECO:0000259" key="3">
    <source>
        <dbReference type="PROSITE" id="PS50174"/>
    </source>
</evidence>
<name>A0A1C7M5L1_GRIFR</name>
<evidence type="ECO:0000313" key="5">
    <source>
        <dbReference type="Proteomes" id="UP000092993"/>
    </source>
</evidence>
<dbReference type="Proteomes" id="UP000092993">
    <property type="component" value="Unassembled WGS sequence"/>
</dbReference>
<keyword evidence="5" id="KW-1185">Reference proteome</keyword>
<gene>
    <name evidence="4" type="primary">Aggf1</name>
    <name evidence="4" type="ORF">A0H81_07817</name>
</gene>
<dbReference type="InterPro" id="IPR053027">
    <property type="entry name" value="AGGF1"/>
</dbReference>
<dbReference type="SUPFAM" id="SSF49879">
    <property type="entry name" value="SMAD/FHA domain"/>
    <property type="match status" value="1"/>
</dbReference>
<evidence type="ECO:0000256" key="1">
    <source>
        <dbReference type="SAM" id="MobiDB-lite"/>
    </source>
</evidence>
<comment type="caution">
    <text evidence="4">The sequence shown here is derived from an EMBL/GenBank/DDBJ whole genome shotgun (WGS) entry which is preliminary data.</text>
</comment>
<dbReference type="Gene3D" id="2.60.200.20">
    <property type="match status" value="1"/>
</dbReference>
<feature type="compositionally biased region" description="Basic and acidic residues" evidence="1">
    <location>
        <begin position="305"/>
        <end position="319"/>
    </location>
</feature>
<feature type="compositionally biased region" description="Low complexity" evidence="1">
    <location>
        <begin position="291"/>
        <end position="304"/>
    </location>
</feature>
<dbReference type="STRING" id="5627.A0A1C7M5L1"/>
<protein>
    <submittedName>
        <fullName evidence="4">Angiogenic factor with G patch and FHA domains 1</fullName>
    </submittedName>
</protein>
<evidence type="ECO:0000259" key="2">
    <source>
        <dbReference type="PROSITE" id="PS50006"/>
    </source>
</evidence>
<dbReference type="OrthoDB" id="21470at2759"/>
<feature type="compositionally biased region" description="Pro residues" evidence="1">
    <location>
        <begin position="330"/>
        <end position="345"/>
    </location>
</feature>
<reference evidence="4 5" key="1">
    <citation type="submission" date="2016-03" db="EMBL/GenBank/DDBJ databases">
        <title>Whole genome sequencing of Grifola frondosa 9006-11.</title>
        <authorList>
            <person name="Min B."/>
            <person name="Park H."/>
            <person name="Kim J.-G."/>
            <person name="Cho H."/>
            <person name="Oh Y.-L."/>
            <person name="Kong W.-S."/>
            <person name="Choi I.-G."/>
        </authorList>
    </citation>
    <scope>NUCLEOTIDE SEQUENCE [LARGE SCALE GENOMIC DNA]</scope>
    <source>
        <strain evidence="4 5">9006-11</strain>
    </source>
</reference>
<evidence type="ECO:0000313" key="4">
    <source>
        <dbReference type="EMBL" id="OBZ72048.1"/>
    </source>
</evidence>
<dbReference type="PANTHER" id="PTHR23106">
    <property type="entry name" value="ANGIOGENIC FACTOR WITH G PATCH AND FHA DOMAINS 1"/>
    <property type="match status" value="1"/>
</dbReference>
<dbReference type="AlphaFoldDB" id="A0A1C7M5L1"/>
<dbReference type="InterPro" id="IPR000253">
    <property type="entry name" value="FHA_dom"/>
</dbReference>
<dbReference type="EMBL" id="LUGG01000009">
    <property type="protein sequence ID" value="OBZ72048.1"/>
    <property type="molecule type" value="Genomic_DNA"/>
</dbReference>
<feature type="region of interest" description="Disordered" evidence="1">
    <location>
        <begin position="289"/>
        <end position="351"/>
    </location>
</feature>
<dbReference type="InterPro" id="IPR008984">
    <property type="entry name" value="SMAD_FHA_dom_sf"/>
</dbReference>
<dbReference type="InterPro" id="IPR000467">
    <property type="entry name" value="G_patch_dom"/>
</dbReference>
<proteinExistence type="predicted"/>
<dbReference type="Pfam" id="PF00498">
    <property type="entry name" value="FHA"/>
    <property type="match status" value="1"/>
</dbReference>
<dbReference type="PROSITE" id="PS50174">
    <property type="entry name" value="G_PATCH"/>
    <property type="match status" value="1"/>
</dbReference>
<organism evidence="4 5">
    <name type="scientific">Grifola frondosa</name>
    <name type="common">Maitake</name>
    <name type="synonym">Polyporus frondosus</name>
    <dbReference type="NCBI Taxonomy" id="5627"/>
    <lineage>
        <taxon>Eukaryota</taxon>
        <taxon>Fungi</taxon>
        <taxon>Dikarya</taxon>
        <taxon>Basidiomycota</taxon>
        <taxon>Agaricomycotina</taxon>
        <taxon>Agaricomycetes</taxon>
        <taxon>Polyporales</taxon>
        <taxon>Grifolaceae</taxon>
        <taxon>Grifola</taxon>
    </lineage>
</organism>
<sequence>MVEEGEIPSDIVCDELSSTLEAGRYLTIAPAQSILPRSNGQEIRTSMHRSLLMGHLFRPLVMSGTPQSHGTKPGPPSNLSPSLRLVVQQSSILPKQRTTAMLDGYSEIHIGRDTAPPGSDIPRIRLKEMEVSKLHATVYWDQNRHEWSIVDMGSKHGTFIQSPRGSGPLRTVDTIDITSIAGDMHADTRGLRLSPARVASIPRRLGHLDRLGVGGTTFVVHIHDDLLPCVDCSPQPGAEIPLFALSRAESEREAGRKRKLDMIVPISGQDHASSGRDTKKALTMLKRSLLSRHSAPPSSTSSTHYVDRSERRRTFHPETAENTPCLARSAPPPIPRPEPPTPPVSTPATPLSSTNIGHQLLLKQGWLPGTSLGRPDSRDVALTEPLQDASVNVCNYGLERKRQAETMGKLSDRRPLAVDEVIPTTDSRSQVPVDGDVEFRFAGSLPYNDVIGLSALHVIVPGQDF</sequence>
<accession>A0A1C7M5L1</accession>
<dbReference type="SMART" id="SM00240">
    <property type="entry name" value="FHA"/>
    <property type="match status" value="1"/>
</dbReference>
<feature type="domain" description="FHA" evidence="2">
    <location>
        <begin position="108"/>
        <end position="165"/>
    </location>
</feature>
<feature type="domain" description="G-patch" evidence="3">
    <location>
        <begin position="353"/>
        <end position="403"/>
    </location>
</feature>
<dbReference type="PROSITE" id="PS50006">
    <property type="entry name" value="FHA_DOMAIN"/>
    <property type="match status" value="1"/>
</dbReference>
<dbReference type="GO" id="GO:0003676">
    <property type="term" value="F:nucleic acid binding"/>
    <property type="evidence" value="ECO:0007669"/>
    <property type="project" value="InterPro"/>
</dbReference>
<dbReference type="PANTHER" id="PTHR23106:SF24">
    <property type="entry name" value="ANGIOGENIC FACTOR WITH G PATCH AND FHA DOMAINS 1"/>
    <property type="match status" value="1"/>
</dbReference>